<dbReference type="EMBL" id="CATOUU010001050">
    <property type="protein sequence ID" value="CAI9968926.1"/>
    <property type="molecule type" value="Genomic_DNA"/>
</dbReference>
<reference evidence="1" key="1">
    <citation type="submission" date="2023-06" db="EMBL/GenBank/DDBJ databases">
        <authorList>
            <person name="Kurt Z."/>
        </authorList>
    </citation>
    <scope>NUCLEOTIDE SEQUENCE</scope>
</reference>
<accession>A0AA86QZH1</accession>
<evidence type="ECO:0000313" key="2">
    <source>
        <dbReference type="EMBL" id="CAL6053252.1"/>
    </source>
</evidence>
<gene>
    <name evidence="2" type="ORF">HINF_LOCUS45247</name>
    <name evidence="1" type="ORF">HINF_LOCUS56571</name>
</gene>
<organism evidence="1">
    <name type="scientific">Hexamita inflata</name>
    <dbReference type="NCBI Taxonomy" id="28002"/>
    <lineage>
        <taxon>Eukaryota</taxon>
        <taxon>Metamonada</taxon>
        <taxon>Diplomonadida</taxon>
        <taxon>Hexamitidae</taxon>
        <taxon>Hexamitinae</taxon>
        <taxon>Hexamita</taxon>
    </lineage>
</organism>
<dbReference type="Proteomes" id="UP001642409">
    <property type="component" value="Unassembled WGS sequence"/>
</dbReference>
<name>A0AA86QZH1_9EUKA</name>
<evidence type="ECO:0000313" key="3">
    <source>
        <dbReference type="Proteomes" id="UP001642409"/>
    </source>
</evidence>
<sequence length="142" mass="16958">MCEIRAVCTSKSNQTQIRCKRQHKIINNYYVDWCGADSAKSSQMLQNINADLEYGVGVDTRDINLFNDCWYWNTRKDESARGNEGIQKLIWYLRRLIVINNWRLRRRYGICATHLLKWIKIIYINHISVIQYYLQLTSDNFS</sequence>
<keyword evidence="3" id="KW-1185">Reference proteome</keyword>
<reference evidence="2 3" key="2">
    <citation type="submission" date="2024-07" db="EMBL/GenBank/DDBJ databases">
        <authorList>
            <person name="Akdeniz Z."/>
        </authorList>
    </citation>
    <scope>NUCLEOTIDE SEQUENCE [LARGE SCALE GENOMIC DNA]</scope>
</reference>
<dbReference type="AlphaFoldDB" id="A0AA86QZH1"/>
<dbReference type="EMBL" id="CAXDID020000195">
    <property type="protein sequence ID" value="CAL6053252.1"/>
    <property type="molecule type" value="Genomic_DNA"/>
</dbReference>
<evidence type="ECO:0000313" key="1">
    <source>
        <dbReference type="EMBL" id="CAI9968926.1"/>
    </source>
</evidence>
<proteinExistence type="predicted"/>
<protein>
    <submittedName>
        <fullName evidence="2">Hypothetical_protein</fullName>
    </submittedName>
</protein>
<comment type="caution">
    <text evidence="1">The sequence shown here is derived from an EMBL/GenBank/DDBJ whole genome shotgun (WGS) entry which is preliminary data.</text>
</comment>